<accession>A0A4Y2J121</accession>
<dbReference type="Proteomes" id="UP000499080">
    <property type="component" value="Unassembled WGS sequence"/>
</dbReference>
<proteinExistence type="predicted"/>
<gene>
    <name evidence="1" type="ORF">AVEN_100087_1</name>
</gene>
<dbReference type="EMBL" id="BGPR01003122">
    <property type="protein sequence ID" value="GBM83951.1"/>
    <property type="molecule type" value="Genomic_DNA"/>
</dbReference>
<protein>
    <submittedName>
        <fullName evidence="1">Uncharacterized protein</fullName>
    </submittedName>
</protein>
<comment type="caution">
    <text evidence="1">The sequence shown here is derived from an EMBL/GenBank/DDBJ whole genome shotgun (WGS) entry which is preliminary data.</text>
</comment>
<keyword evidence="2" id="KW-1185">Reference proteome</keyword>
<evidence type="ECO:0000313" key="2">
    <source>
        <dbReference type="Proteomes" id="UP000499080"/>
    </source>
</evidence>
<sequence>MGSGMARLGDRCRCLGLENDGLLKIDLFLVVIHDQQFSHVWFSFSGGARFSIKRSTHDNPDKHLTMAHAYQWTKADG</sequence>
<dbReference type="AlphaFoldDB" id="A0A4Y2J121"/>
<organism evidence="1 2">
    <name type="scientific">Araneus ventricosus</name>
    <name type="common">Orbweaver spider</name>
    <name type="synonym">Epeira ventricosa</name>
    <dbReference type="NCBI Taxonomy" id="182803"/>
    <lineage>
        <taxon>Eukaryota</taxon>
        <taxon>Metazoa</taxon>
        <taxon>Ecdysozoa</taxon>
        <taxon>Arthropoda</taxon>
        <taxon>Chelicerata</taxon>
        <taxon>Arachnida</taxon>
        <taxon>Araneae</taxon>
        <taxon>Araneomorphae</taxon>
        <taxon>Entelegynae</taxon>
        <taxon>Araneoidea</taxon>
        <taxon>Araneidae</taxon>
        <taxon>Araneus</taxon>
    </lineage>
</organism>
<name>A0A4Y2J121_ARAVE</name>
<evidence type="ECO:0000313" key="1">
    <source>
        <dbReference type="EMBL" id="GBM83951.1"/>
    </source>
</evidence>
<reference evidence="1 2" key="1">
    <citation type="journal article" date="2019" name="Sci. Rep.">
        <title>Orb-weaving spider Araneus ventricosus genome elucidates the spidroin gene catalogue.</title>
        <authorList>
            <person name="Kono N."/>
            <person name="Nakamura H."/>
            <person name="Ohtoshi R."/>
            <person name="Moran D.A.P."/>
            <person name="Shinohara A."/>
            <person name="Yoshida Y."/>
            <person name="Fujiwara M."/>
            <person name="Mori M."/>
            <person name="Tomita M."/>
            <person name="Arakawa K."/>
        </authorList>
    </citation>
    <scope>NUCLEOTIDE SEQUENCE [LARGE SCALE GENOMIC DNA]</scope>
</reference>